<evidence type="ECO:0000256" key="1">
    <source>
        <dbReference type="SAM" id="Phobius"/>
    </source>
</evidence>
<sequence length="196" mass="21997">MRGLFVSIAPPAGPRRPEGVDTARTRARTLSDMPYRWTDDRPDMPAELRLWPHNSLPPAGFAAFILGTFGMATLPLYGLLGTKLLWGLLPFLLIALAGMYYALRRNESDRRILEVLTVSREAVELVRHDPRGQERRWSCNPYWTRVALHQKGGPVPNYVTLSGAGREVEIGAFLSEDERKALYGELSDRVAKLAQP</sequence>
<reference evidence="2 3" key="1">
    <citation type="journal article" date="2014" name="Antonie Van Leeuwenhoek">
        <title>Roseivivax atlanticus sp. nov., isolated from surface seawater of the Atlantic Ocean.</title>
        <authorList>
            <person name="Li G."/>
            <person name="Lai Q."/>
            <person name="Liu X."/>
            <person name="Sun F."/>
            <person name="Shao Z."/>
        </authorList>
    </citation>
    <scope>NUCLEOTIDE SEQUENCE [LARGE SCALE GENOMIC DNA]</scope>
    <source>
        <strain evidence="2 3">22II-s10s</strain>
    </source>
</reference>
<evidence type="ECO:0000313" key="2">
    <source>
        <dbReference type="EMBL" id="ETW13087.1"/>
    </source>
</evidence>
<comment type="caution">
    <text evidence="2">The sequence shown here is derived from an EMBL/GenBank/DDBJ whole genome shotgun (WGS) entry which is preliminary data.</text>
</comment>
<keyword evidence="1" id="KW-1133">Transmembrane helix</keyword>
<dbReference type="AlphaFoldDB" id="W4HK29"/>
<proteinExistence type="predicted"/>
<feature type="transmembrane region" description="Helical" evidence="1">
    <location>
        <begin position="84"/>
        <end position="103"/>
    </location>
</feature>
<dbReference type="PATRIC" id="fig|1317118.6.peg.1605"/>
<dbReference type="Proteomes" id="UP000019063">
    <property type="component" value="Unassembled WGS sequence"/>
</dbReference>
<dbReference type="Pfam" id="PF10003">
    <property type="entry name" value="DUF2244"/>
    <property type="match status" value="1"/>
</dbReference>
<organism evidence="2 3">
    <name type="scientific">Roseivivax marinus</name>
    <dbReference type="NCBI Taxonomy" id="1379903"/>
    <lineage>
        <taxon>Bacteria</taxon>
        <taxon>Pseudomonadati</taxon>
        <taxon>Pseudomonadota</taxon>
        <taxon>Alphaproteobacteria</taxon>
        <taxon>Rhodobacterales</taxon>
        <taxon>Roseobacteraceae</taxon>
        <taxon>Roseivivax</taxon>
    </lineage>
</organism>
<keyword evidence="1" id="KW-0472">Membrane</keyword>
<name>W4HK29_9RHOB</name>
<dbReference type="eggNOG" id="COG5488">
    <property type="taxonomic scope" value="Bacteria"/>
</dbReference>
<dbReference type="InterPro" id="IPR019253">
    <property type="entry name" value="DUF2244_TM"/>
</dbReference>
<accession>W4HK29</accession>
<dbReference type="STRING" id="1379903.ATO8_07746"/>
<gene>
    <name evidence="2" type="ORF">ATO8_07746</name>
</gene>
<dbReference type="EMBL" id="AQQW01000004">
    <property type="protein sequence ID" value="ETW13087.1"/>
    <property type="molecule type" value="Genomic_DNA"/>
</dbReference>
<evidence type="ECO:0008006" key="4">
    <source>
        <dbReference type="Google" id="ProtNLM"/>
    </source>
</evidence>
<feature type="transmembrane region" description="Helical" evidence="1">
    <location>
        <begin position="59"/>
        <end position="78"/>
    </location>
</feature>
<keyword evidence="1" id="KW-0812">Transmembrane</keyword>
<protein>
    <recommendedName>
        <fullName evidence="4">Integral membrane protein</fullName>
    </recommendedName>
</protein>
<evidence type="ECO:0000313" key="3">
    <source>
        <dbReference type="Proteomes" id="UP000019063"/>
    </source>
</evidence>
<keyword evidence="3" id="KW-1185">Reference proteome</keyword>